<dbReference type="EMBL" id="MT142772">
    <property type="protein sequence ID" value="QJA88357.1"/>
    <property type="molecule type" value="Genomic_DNA"/>
</dbReference>
<gene>
    <name evidence="1" type="ORF">MM415B02779_0018</name>
</gene>
<organism evidence="1">
    <name type="scientific">viral metagenome</name>
    <dbReference type="NCBI Taxonomy" id="1070528"/>
    <lineage>
        <taxon>unclassified sequences</taxon>
        <taxon>metagenomes</taxon>
        <taxon>organismal metagenomes</taxon>
    </lineage>
</organism>
<accession>A0A6M3L1A0</accession>
<name>A0A6M3L1A0_9ZZZZ</name>
<proteinExistence type="predicted"/>
<reference evidence="1" key="1">
    <citation type="submission" date="2020-03" db="EMBL/GenBank/DDBJ databases">
        <title>The deep terrestrial virosphere.</title>
        <authorList>
            <person name="Holmfeldt K."/>
            <person name="Nilsson E."/>
            <person name="Simone D."/>
            <person name="Lopez-Fernandez M."/>
            <person name="Wu X."/>
            <person name="de Brujin I."/>
            <person name="Lundin D."/>
            <person name="Andersson A."/>
            <person name="Bertilsson S."/>
            <person name="Dopson M."/>
        </authorList>
    </citation>
    <scope>NUCLEOTIDE SEQUENCE</scope>
    <source>
        <strain evidence="1">MM415B02779</strain>
    </source>
</reference>
<protein>
    <submittedName>
        <fullName evidence="1">Uncharacterized protein</fullName>
    </submittedName>
</protein>
<dbReference type="AlphaFoldDB" id="A0A6M3L1A0"/>
<sequence>MTLTKDDVTAMRQSTGFVIHGNGDLAEVRCLKRIPGTHAGPFASREAELEHEIPDVPCRISMSNGTAYHQQKGTKATTSRTYADYGAWPLLARAARAGDALEIHFSENGNQYVHGVDHGKTPQDSIGEGFQFFDLHHDECQATLKRTDKRGVTRAVVDRLVLDTSICPNNSARMIQH</sequence>
<evidence type="ECO:0000313" key="1">
    <source>
        <dbReference type="EMBL" id="QJA88357.1"/>
    </source>
</evidence>